<accession>G8UI69</accession>
<evidence type="ECO:0000313" key="2">
    <source>
        <dbReference type="Proteomes" id="UP000005436"/>
    </source>
</evidence>
<dbReference type="HOGENOM" id="CLU_3334087_0_0_10"/>
<reference evidence="2" key="1">
    <citation type="submission" date="2011-12" db="EMBL/GenBank/DDBJ databases">
        <title>Complete sequence of Tannerella forsythia ATCC 43037.</title>
        <authorList>
            <person name="Dewhirst F."/>
            <person name="Tanner A."/>
            <person name="Izard J."/>
            <person name="Brinkac L."/>
            <person name="Durkin A.S."/>
            <person name="Hostetler J."/>
            <person name="Shetty J."/>
            <person name="Torralba M."/>
            <person name="Gill S."/>
            <person name="Nelson K."/>
        </authorList>
    </citation>
    <scope>NUCLEOTIDE SEQUENCE [LARGE SCALE GENOMIC DNA]</scope>
    <source>
        <strain evidence="2">ATCC 43037 / JCM 10827 / CCUG 33226 / KCTC 5666 / FDC 338</strain>
    </source>
</reference>
<dbReference type="EMBL" id="CP003191">
    <property type="protein sequence ID" value="AEW22247.1"/>
    <property type="molecule type" value="Genomic_DNA"/>
</dbReference>
<keyword evidence="2" id="KW-1185">Reference proteome</keyword>
<protein>
    <submittedName>
        <fullName evidence="1">Uncharacterized protein</fullName>
    </submittedName>
</protein>
<name>G8UI69_TANFA</name>
<dbReference type="PATRIC" id="fig|203275.8.peg.2790"/>
<organism evidence="1 2">
    <name type="scientific">Tannerella forsythia (strain ATCC 43037 / JCM 10827 / CCUG 21028 A / KCTC 5666 / FDC 338)</name>
    <name type="common">Bacteroides forsythus</name>
    <dbReference type="NCBI Taxonomy" id="203275"/>
    <lineage>
        <taxon>Bacteria</taxon>
        <taxon>Pseudomonadati</taxon>
        <taxon>Bacteroidota</taxon>
        <taxon>Bacteroidia</taxon>
        <taxon>Bacteroidales</taxon>
        <taxon>Tannerellaceae</taxon>
        <taxon>Tannerella</taxon>
    </lineage>
</organism>
<dbReference type="KEGG" id="tfo:BFO_3234"/>
<dbReference type="AlphaFoldDB" id="G8UI69"/>
<proteinExistence type="predicted"/>
<gene>
    <name evidence="1" type="ordered locus">BFO_3234</name>
</gene>
<evidence type="ECO:0000313" key="1">
    <source>
        <dbReference type="EMBL" id="AEW22247.1"/>
    </source>
</evidence>
<sequence>MWNKFLPWANTTTQLELDKLEKDWEMKKKLLYTISFFI</sequence>
<dbReference type="Proteomes" id="UP000005436">
    <property type="component" value="Chromosome"/>
</dbReference>